<dbReference type="AlphaFoldDB" id="L2GRP3"/>
<dbReference type="OMA" id="YGEIRCK"/>
<evidence type="ECO:0000259" key="1">
    <source>
        <dbReference type="Pfam" id="PF04824"/>
    </source>
</evidence>
<accession>L2GRP3</accession>
<dbReference type="EMBL" id="GL877451">
    <property type="protein sequence ID" value="ELA46304.2"/>
    <property type="molecule type" value="Genomic_DNA"/>
</dbReference>
<gene>
    <name evidence="2" type="ORF">VCUG_02192</name>
</gene>
<dbReference type="Pfam" id="PF04824">
    <property type="entry name" value="Rad21_Rec8"/>
    <property type="match status" value="1"/>
</dbReference>
<dbReference type="OrthoDB" id="10349118at2759"/>
<reference evidence="3" key="1">
    <citation type="submission" date="2011-03" db="EMBL/GenBank/DDBJ databases">
        <title>The genome sequence of Vavraia culicis strain floridensis.</title>
        <authorList>
            <consortium name="The Broad Institute Genome Sequencing Platform"/>
            <person name="Cuomo C."/>
            <person name="Becnel J."/>
            <person name="Sanscrainte N."/>
            <person name="Young S.K."/>
            <person name="Zeng Q."/>
            <person name="Gargeya S."/>
            <person name="Fitzgerald M."/>
            <person name="Haas B."/>
            <person name="Abouelleil A."/>
            <person name="Alvarado L."/>
            <person name="Arachchi H.M."/>
            <person name="Berlin A."/>
            <person name="Chapman S.B."/>
            <person name="Gearin G."/>
            <person name="Goldberg J."/>
            <person name="Griggs A."/>
            <person name="Gujja S."/>
            <person name="Hansen M."/>
            <person name="Heiman D."/>
            <person name="Howarth C."/>
            <person name="Larimer J."/>
            <person name="Lui A."/>
            <person name="MacDonald P.J.P."/>
            <person name="McCowen C."/>
            <person name="Montmayeur A."/>
            <person name="Murphy C."/>
            <person name="Neiman D."/>
            <person name="Pearson M."/>
            <person name="Priest M."/>
            <person name="Roberts A."/>
            <person name="Saif S."/>
            <person name="Shea T."/>
            <person name="Sisk P."/>
            <person name="Stolte C."/>
            <person name="Sykes S."/>
            <person name="Wortman J."/>
            <person name="Nusbaum C."/>
            <person name="Birren B."/>
        </authorList>
    </citation>
    <scope>NUCLEOTIDE SEQUENCE [LARGE SCALE GENOMIC DNA]</scope>
    <source>
        <strain evidence="3">floridensis</strain>
    </source>
</reference>
<proteinExistence type="predicted"/>
<dbReference type="VEuPathDB" id="MicrosporidiaDB:VCUG_02192"/>
<protein>
    <recommendedName>
        <fullName evidence="1">Rad21/Rec8-like protein C-terminal eukaryotic domain-containing protein</fullName>
    </recommendedName>
</protein>
<dbReference type="Proteomes" id="UP000011081">
    <property type="component" value="Unassembled WGS sequence"/>
</dbReference>
<evidence type="ECO:0000313" key="3">
    <source>
        <dbReference type="Proteomes" id="UP000011081"/>
    </source>
</evidence>
<sequence length="285" mass="32824">MCPKMQAPELLSLYNSRKISRERSIKLDLLPLITHDYSMHDLFERSKILFSISLIYGKQMRWLIEESRRIVEMFYTDSAKRIRREQSGVHAGRPVSIADHELLLHHEDTMDNTVDNYDAGSIIDHDMVDGIDHEVDAAFPSEIEVGRGVRSETEIRNYEFRQPKYKRMQLAHPMALKDAFIIQSITAKLKAIEAHILSDIEVGRDDAVPEYDYEAVNVSDFVEDNSVVEYEKDEFVFGEVVSGKGREEQADIFYGLLVNLEKGNLSVEQDECYGEIRCKKMGIIV</sequence>
<dbReference type="GeneID" id="19880059"/>
<dbReference type="HOGENOM" id="CLU_1012609_0_0_1"/>
<feature type="domain" description="Rad21/Rec8-like protein C-terminal eukaryotic" evidence="1">
    <location>
        <begin position="233"/>
        <end position="277"/>
    </location>
</feature>
<keyword evidence="3" id="KW-1185">Reference proteome</keyword>
<organism evidence="2 3">
    <name type="scientific">Vavraia culicis (isolate floridensis)</name>
    <name type="common">Microsporidian parasite</name>
    <dbReference type="NCBI Taxonomy" id="948595"/>
    <lineage>
        <taxon>Eukaryota</taxon>
        <taxon>Fungi</taxon>
        <taxon>Fungi incertae sedis</taxon>
        <taxon>Microsporidia</taxon>
        <taxon>Pleistophoridae</taxon>
        <taxon>Vavraia</taxon>
    </lineage>
</organism>
<dbReference type="InterPro" id="IPR006909">
    <property type="entry name" value="Rad21/Rec8_C_eu"/>
</dbReference>
<evidence type="ECO:0000313" key="2">
    <source>
        <dbReference type="EMBL" id="ELA46304.2"/>
    </source>
</evidence>
<dbReference type="InParanoid" id="L2GRP3"/>
<dbReference type="RefSeq" id="XP_008075205.1">
    <property type="nucleotide sequence ID" value="XM_008077014.1"/>
</dbReference>
<name>L2GRP3_VAVCU</name>